<proteinExistence type="predicted"/>
<keyword evidence="2" id="KW-1185">Reference proteome</keyword>
<evidence type="ECO:0000313" key="1">
    <source>
        <dbReference type="EMBL" id="RUS67789.1"/>
    </source>
</evidence>
<organism evidence="1 2">
    <name type="scientific">Saezia sanguinis</name>
    <dbReference type="NCBI Taxonomy" id="1965230"/>
    <lineage>
        <taxon>Bacteria</taxon>
        <taxon>Pseudomonadati</taxon>
        <taxon>Pseudomonadota</taxon>
        <taxon>Betaproteobacteria</taxon>
        <taxon>Burkholderiales</taxon>
        <taxon>Saeziaceae</taxon>
        <taxon>Saezia</taxon>
    </lineage>
</organism>
<comment type="caution">
    <text evidence="1">The sequence shown here is derived from an EMBL/GenBank/DDBJ whole genome shotgun (WGS) entry which is preliminary data.</text>
</comment>
<dbReference type="AlphaFoldDB" id="A0A433SGB0"/>
<evidence type="ECO:0000313" key="2">
    <source>
        <dbReference type="Proteomes" id="UP000286947"/>
    </source>
</evidence>
<accession>A0A433SGB0</accession>
<name>A0A433SGB0_9BURK</name>
<dbReference type="EMBL" id="PQSP01000001">
    <property type="protein sequence ID" value="RUS67789.1"/>
    <property type="molecule type" value="Genomic_DNA"/>
</dbReference>
<reference evidence="1 2" key="1">
    <citation type="submission" date="2018-01" db="EMBL/GenBank/DDBJ databases">
        <title>Saezia sanguinis gen. nov., sp. nov., in the order Burkholderiales isolated from human blood.</title>
        <authorList>
            <person name="Medina-Pascual M.J."/>
            <person name="Valdezate S."/>
            <person name="Monzon S."/>
            <person name="Cuesta I."/>
            <person name="Carrasco G."/>
            <person name="Villalon P."/>
            <person name="Saez-Nieto J.A."/>
        </authorList>
    </citation>
    <scope>NUCLEOTIDE SEQUENCE [LARGE SCALE GENOMIC DNA]</scope>
    <source>
        <strain evidence="1 2">CNM695-12</strain>
    </source>
</reference>
<sequence>MNLELNDDLSGMLSQTFGQIIQEFNLRVVGIDAGAAFLVGKGYALRFIQEQYELGDISYVERDKKNKLIRYGLGNLFFDRFSKNNTDFDGVYLNKKERILHTLNTYSKQMYKNCQDLFKGEKFWLRREGWRIGELNSKEKKIIEKYM</sequence>
<dbReference type="Proteomes" id="UP000286947">
    <property type="component" value="Unassembled WGS sequence"/>
</dbReference>
<gene>
    <name evidence="1" type="ORF">CUZ56_00266</name>
</gene>
<protein>
    <submittedName>
        <fullName evidence="1">Uncharacterized protein</fullName>
    </submittedName>
</protein>